<protein>
    <submittedName>
        <fullName evidence="1">Uncharacterized protein</fullName>
    </submittedName>
</protein>
<evidence type="ECO:0000313" key="1">
    <source>
        <dbReference type="EMBL" id="OZC35697.1"/>
    </source>
</evidence>
<dbReference type="RefSeq" id="WP_094625338.1">
    <property type="nucleotide sequence ID" value="NZ_NEFY01000008.1"/>
</dbReference>
<name>A0A7Z1IMH0_9GAMM</name>
<dbReference type="InterPro" id="IPR045664">
    <property type="entry name" value="DUF6387"/>
</dbReference>
<keyword evidence="2" id="KW-1185">Reference proteome</keyword>
<reference evidence="1 2" key="1">
    <citation type="submission" date="2017-06" db="EMBL/GenBank/DDBJ databases">
        <title>Draft genome sequence of the halophilic bacterium Marinobacter vinifirmus FB1.</title>
        <authorList>
            <person name="Stepanov V.G."/>
            <person name="Roberts D.J."/>
            <person name="Fox G.E."/>
        </authorList>
    </citation>
    <scope>NUCLEOTIDE SEQUENCE [LARGE SCALE GENOMIC DNA]</scope>
    <source>
        <strain evidence="1 2">FB1</strain>
    </source>
</reference>
<dbReference type="AlphaFoldDB" id="A0A7Z1IMH0"/>
<evidence type="ECO:0000313" key="2">
    <source>
        <dbReference type="Proteomes" id="UP000216984"/>
    </source>
</evidence>
<dbReference type="Pfam" id="PF19924">
    <property type="entry name" value="DUF6387"/>
    <property type="match status" value="1"/>
</dbReference>
<dbReference type="EMBL" id="NEFY01000008">
    <property type="protein sequence ID" value="OZC35697.1"/>
    <property type="molecule type" value="Genomic_DNA"/>
</dbReference>
<gene>
    <name evidence="1" type="ORF">B9Q17_02305</name>
</gene>
<sequence length="276" mass="31996">MAHYQKNRDLPGWFKLENYNGTEAFKAAEWLACIRIRKNIMDVLSTHKFEGLSLHDETMWELSDTYDLVPEMPEELSALRQAPLDLEACKSWASFAADYNRRSSEVPVREMLFSDLANQWAADRLQADSDGISCERWHELEQWPTISGEVKQSTLGAGRDDHVSLVVDMKASNAVLLDAFKAWLKEWRKQEHNRQRTPLYSRWARYRVLEYLDLWIWCVESGVIKSSEEMFEAVGYKKSFENFEKTVEPMIKALVKDLGHLEAVAAKEVSQVARNT</sequence>
<organism evidence="1 2">
    <name type="scientific">Marinobacter vinifirmus</name>
    <dbReference type="NCBI Taxonomy" id="355591"/>
    <lineage>
        <taxon>Bacteria</taxon>
        <taxon>Pseudomonadati</taxon>
        <taxon>Pseudomonadota</taxon>
        <taxon>Gammaproteobacteria</taxon>
        <taxon>Pseudomonadales</taxon>
        <taxon>Marinobacteraceae</taxon>
        <taxon>Marinobacter</taxon>
    </lineage>
</organism>
<proteinExistence type="predicted"/>
<dbReference type="Proteomes" id="UP000216984">
    <property type="component" value="Unassembled WGS sequence"/>
</dbReference>
<comment type="caution">
    <text evidence="1">The sequence shown here is derived from an EMBL/GenBank/DDBJ whole genome shotgun (WGS) entry which is preliminary data.</text>
</comment>
<accession>A0A7Z1IMH0</accession>